<evidence type="ECO:0000313" key="1">
    <source>
        <dbReference type="EMBL" id="JAD45511.1"/>
    </source>
</evidence>
<proteinExistence type="predicted"/>
<dbReference type="EMBL" id="GBRH01252384">
    <property type="protein sequence ID" value="JAD45511.1"/>
    <property type="molecule type" value="Transcribed_RNA"/>
</dbReference>
<reference evidence="1" key="1">
    <citation type="submission" date="2014-09" db="EMBL/GenBank/DDBJ databases">
        <authorList>
            <person name="Magalhaes I.L.F."/>
            <person name="Oliveira U."/>
            <person name="Santos F.R."/>
            <person name="Vidigal T.H.D.A."/>
            <person name="Brescovit A.D."/>
            <person name="Santos A.J."/>
        </authorList>
    </citation>
    <scope>NUCLEOTIDE SEQUENCE</scope>
    <source>
        <tissue evidence="1">Shoot tissue taken approximately 20 cm above the soil surface</tissue>
    </source>
</reference>
<reference evidence="1" key="2">
    <citation type="journal article" date="2015" name="Data Brief">
        <title>Shoot transcriptome of the giant reed, Arundo donax.</title>
        <authorList>
            <person name="Barrero R.A."/>
            <person name="Guerrero F.D."/>
            <person name="Moolhuijzen P."/>
            <person name="Goolsby J.A."/>
            <person name="Tidwell J."/>
            <person name="Bellgard S.E."/>
            <person name="Bellgard M.I."/>
        </authorList>
    </citation>
    <scope>NUCLEOTIDE SEQUENCE</scope>
    <source>
        <tissue evidence="1">Shoot tissue taken approximately 20 cm above the soil surface</tissue>
    </source>
</reference>
<sequence>MVCTLRSQLFEFCKHVFFISMKRSVASWKFLDNELVLVGIRG</sequence>
<protein>
    <submittedName>
        <fullName evidence="1">Uncharacterized protein</fullName>
    </submittedName>
</protein>
<organism evidence="1">
    <name type="scientific">Arundo donax</name>
    <name type="common">Giant reed</name>
    <name type="synonym">Donax arundinaceus</name>
    <dbReference type="NCBI Taxonomy" id="35708"/>
    <lineage>
        <taxon>Eukaryota</taxon>
        <taxon>Viridiplantae</taxon>
        <taxon>Streptophyta</taxon>
        <taxon>Embryophyta</taxon>
        <taxon>Tracheophyta</taxon>
        <taxon>Spermatophyta</taxon>
        <taxon>Magnoliopsida</taxon>
        <taxon>Liliopsida</taxon>
        <taxon>Poales</taxon>
        <taxon>Poaceae</taxon>
        <taxon>PACMAD clade</taxon>
        <taxon>Arundinoideae</taxon>
        <taxon>Arundineae</taxon>
        <taxon>Arundo</taxon>
    </lineage>
</organism>
<dbReference type="AlphaFoldDB" id="A0A0A9A350"/>
<name>A0A0A9A350_ARUDO</name>
<accession>A0A0A9A350</accession>